<feature type="coiled-coil region" evidence="2">
    <location>
        <begin position="256"/>
        <end position="283"/>
    </location>
</feature>
<keyword evidence="5" id="KW-0347">Helicase</keyword>
<reference evidence="5 6" key="1">
    <citation type="journal article" date="2013" name="Mar. Genomics">
        <title>Expression of sulfatases in Rhodopirellula baltica and the diversity of sulfatases in the genus Rhodopirellula.</title>
        <authorList>
            <person name="Wegner C.E."/>
            <person name="Richter-Heitmann T."/>
            <person name="Klindworth A."/>
            <person name="Klockow C."/>
            <person name="Richter M."/>
            <person name="Achstetter T."/>
            <person name="Glockner F.O."/>
            <person name="Harder J."/>
        </authorList>
    </citation>
    <scope>NUCLEOTIDE SEQUENCE [LARGE SCALE GENOMIC DNA]</scope>
    <source>
        <strain evidence="5 6">SM1</strain>
    </source>
</reference>
<evidence type="ECO:0000313" key="5">
    <source>
        <dbReference type="EMBL" id="EMI18480.1"/>
    </source>
</evidence>
<dbReference type="Gene3D" id="3.40.50.300">
    <property type="entry name" value="P-loop containing nucleotide triphosphate hydrolases"/>
    <property type="match status" value="1"/>
</dbReference>
<dbReference type="PROSITE" id="PS51194">
    <property type="entry name" value="HELICASE_CTER"/>
    <property type="match status" value="1"/>
</dbReference>
<dbReference type="Pfam" id="PF00271">
    <property type="entry name" value="Helicase_C"/>
    <property type="match status" value="1"/>
</dbReference>
<keyword evidence="1" id="KW-0378">Hydrolase</keyword>
<dbReference type="InterPro" id="IPR027417">
    <property type="entry name" value="P-loop_NTPase"/>
</dbReference>
<dbReference type="GO" id="GO:0016787">
    <property type="term" value="F:hydrolase activity"/>
    <property type="evidence" value="ECO:0007669"/>
    <property type="project" value="UniProtKB-KW"/>
</dbReference>
<dbReference type="PATRIC" id="fig|1265738.3.peg.4619"/>
<comment type="caution">
    <text evidence="5">The sequence shown here is derived from an EMBL/GenBank/DDBJ whole genome shotgun (WGS) entry which is preliminary data.</text>
</comment>
<evidence type="ECO:0000313" key="6">
    <source>
        <dbReference type="Proteomes" id="UP000011991"/>
    </source>
</evidence>
<dbReference type="SUPFAM" id="SSF52540">
    <property type="entry name" value="P-loop containing nucleoside triphosphate hydrolases"/>
    <property type="match status" value="1"/>
</dbReference>
<evidence type="ECO:0000256" key="3">
    <source>
        <dbReference type="SAM" id="MobiDB-lite"/>
    </source>
</evidence>
<dbReference type="EMBL" id="ANOG01000662">
    <property type="protein sequence ID" value="EMI18480.1"/>
    <property type="molecule type" value="Genomic_DNA"/>
</dbReference>
<dbReference type="GO" id="GO:0004386">
    <property type="term" value="F:helicase activity"/>
    <property type="evidence" value="ECO:0007669"/>
    <property type="project" value="UniProtKB-KW"/>
</dbReference>
<dbReference type="SMART" id="SM00490">
    <property type="entry name" value="HELICc"/>
    <property type="match status" value="1"/>
</dbReference>
<keyword evidence="5" id="KW-0067">ATP-binding</keyword>
<dbReference type="CDD" id="cd18793">
    <property type="entry name" value="SF2_C_SNF"/>
    <property type="match status" value="1"/>
</dbReference>
<feature type="domain" description="Helicase C-terminal" evidence="4">
    <location>
        <begin position="54"/>
        <end position="233"/>
    </location>
</feature>
<keyword evidence="5" id="KW-0547">Nucleotide-binding</keyword>
<proteinExistence type="predicted"/>
<keyword evidence="2" id="KW-0175">Coiled coil</keyword>
<evidence type="ECO:0000259" key="4">
    <source>
        <dbReference type="PROSITE" id="PS51194"/>
    </source>
</evidence>
<protein>
    <submittedName>
        <fullName evidence="5">Helicase domain-containing protein</fullName>
    </submittedName>
</protein>
<accession>M5RGM0</accession>
<dbReference type="InterPro" id="IPR049730">
    <property type="entry name" value="SNF2/RAD54-like_C"/>
</dbReference>
<gene>
    <name evidence="5" type="ORF">RMSM_04599</name>
</gene>
<keyword evidence="6" id="KW-1185">Reference proteome</keyword>
<evidence type="ECO:0000256" key="2">
    <source>
        <dbReference type="SAM" id="Coils"/>
    </source>
</evidence>
<name>M5RGM0_9BACT</name>
<feature type="coiled-coil region" evidence="2">
    <location>
        <begin position="496"/>
        <end position="582"/>
    </location>
</feature>
<dbReference type="InterPro" id="IPR001650">
    <property type="entry name" value="Helicase_C-like"/>
</dbReference>
<dbReference type="Proteomes" id="UP000011991">
    <property type="component" value="Unassembled WGS sequence"/>
</dbReference>
<evidence type="ECO:0000256" key="1">
    <source>
        <dbReference type="ARBA" id="ARBA00022801"/>
    </source>
</evidence>
<sequence length="608" mass="69275">MVDDSTDTESTQPDAEEEPIDPARLNAEIEELGDYIRWARSIGVDTKTRALLTALDVGFAELEKAGAAPKAVVFTESRRTQAYLKDFLEGNGYAGSVVTFSGTNNDPDSTQLYRRWAEENADSGRASGSRAVDVRTAIIDEFRGPARIMIATEAAAEGINLQFCSLVINFDLPWNPQRIEQRIGRCHRYGQKNDVVVINFLNERNDADRRVYELLEQKFHLFDGVFGASDDVLGTIESGVDFERRVFDIYQQCRSTEEIEAAFKSLQTELDETIQQRIEATRQILLEHFDEDVHARLRFNLDGARARLDAIGHMFWVLTRFILAADAVFDDQQLEFDLQRSPVPAAKPGRYQLISKQPDVEQVVGEFLYRLSHPLGQHVLLSGKTHPAPPAEVIFDISGHPTRISLVEELRGHSGVLTLTHLRVDSFDREEYLLFSGYADDGRSLDQETCEKLFLCNARVVPDAAAVGETIAGYDISDRLVGDADRHVRACLNRSLEQNNRHFNEAREKLEQWAEDMEIAAQKELDDTKNQIRATSREARLATTMDEQKTLQDKVRSLEQKKRKLRQQIFDIEDEIAVKRDQLIDSLERRMQQTTESKTLFHIRWRVT</sequence>
<dbReference type="PANTHER" id="PTHR10799">
    <property type="entry name" value="SNF2/RAD54 HELICASE FAMILY"/>
    <property type="match status" value="1"/>
</dbReference>
<dbReference type="AlphaFoldDB" id="M5RGM0"/>
<feature type="region of interest" description="Disordered" evidence="3">
    <location>
        <begin position="1"/>
        <end position="22"/>
    </location>
</feature>
<organism evidence="5 6">
    <name type="scientific">Rhodopirellula maiorica SM1</name>
    <dbReference type="NCBI Taxonomy" id="1265738"/>
    <lineage>
        <taxon>Bacteria</taxon>
        <taxon>Pseudomonadati</taxon>
        <taxon>Planctomycetota</taxon>
        <taxon>Planctomycetia</taxon>
        <taxon>Pirellulales</taxon>
        <taxon>Pirellulaceae</taxon>
        <taxon>Novipirellula</taxon>
    </lineage>
</organism>